<dbReference type="Pfam" id="PF03081">
    <property type="entry name" value="Exo70_C"/>
    <property type="match status" value="1"/>
</dbReference>
<dbReference type="GO" id="GO:0006887">
    <property type="term" value="P:exocytosis"/>
    <property type="evidence" value="ECO:0007669"/>
    <property type="project" value="UniProtKB-KW"/>
</dbReference>
<keyword evidence="2 3" id="KW-0813">Transport</keyword>
<dbReference type="InterPro" id="IPR046364">
    <property type="entry name" value="Exo70_C"/>
</dbReference>
<dbReference type="STRING" id="3708.A0A078I1F4"/>
<evidence type="ECO:0000256" key="1">
    <source>
        <dbReference type="ARBA" id="ARBA00006756"/>
    </source>
</evidence>
<sequence>MDNIRTEFNRLFRGELCSDIRRETRELISNLVKGVCEIFWELPCQVELQRPNNPSLDGGVPKLVSVVTEYCNKLLGDKNKPVLSKILEIDLGWKKEKYQEEILIGHIYNILREIALNLDAWSSSSKETALSYIFMMNNHSHFSALYVKESWGKLLSLLTIKSQPARRKRARESIKRTLQDFATGFDEIYTKQSDWVVEDERLRWKICQAMVRTVVPRYKSYLQSYIMLLVEEDPMRPGNDLSYTPKGLEMKLKTMFQSKEETERTNKCSHFVNKVMDLEVTQNSHLTFEAI</sequence>
<evidence type="ECO:0000313" key="5">
    <source>
        <dbReference type="EMBL" id="CDY43917.1"/>
    </source>
</evidence>
<dbReference type="SUPFAM" id="SSF74788">
    <property type="entry name" value="Cullin repeat-like"/>
    <property type="match status" value="1"/>
</dbReference>
<keyword evidence="3" id="KW-0268">Exocytosis</keyword>
<evidence type="ECO:0000313" key="6">
    <source>
        <dbReference type="Proteomes" id="UP000028999"/>
    </source>
</evidence>
<dbReference type="InterPro" id="IPR004140">
    <property type="entry name" value="Exo70"/>
</dbReference>
<feature type="domain" description="Exocyst complex subunit Exo70 C-terminal" evidence="4">
    <location>
        <begin position="2"/>
        <end position="142"/>
    </location>
</feature>
<dbReference type="GO" id="GO:0015031">
    <property type="term" value="P:protein transport"/>
    <property type="evidence" value="ECO:0007669"/>
    <property type="project" value="UniProtKB-KW"/>
</dbReference>
<dbReference type="AlphaFoldDB" id="A0A078I1F4"/>
<comment type="function">
    <text evidence="3">Component of the exocyst complex.</text>
</comment>
<gene>
    <name evidence="5" type="primary">BnaA05g15270D</name>
    <name evidence="5" type="ORF">GSBRNA2T00077507001</name>
</gene>
<dbReference type="Gramene" id="CDY43917">
    <property type="protein sequence ID" value="CDY43917"/>
    <property type="gene ID" value="GSBRNA2T00077507001"/>
</dbReference>
<dbReference type="EMBL" id="LK032573">
    <property type="protein sequence ID" value="CDY43917.1"/>
    <property type="molecule type" value="Genomic_DNA"/>
</dbReference>
<dbReference type="OMA" id="KEYYVAM"/>
<proteinExistence type="inferred from homology"/>
<protein>
    <recommendedName>
        <fullName evidence="3">Exocyst subunit Exo70 family protein</fullName>
    </recommendedName>
</protein>
<keyword evidence="3" id="KW-0653">Protein transport</keyword>
<keyword evidence="6" id="KW-1185">Reference proteome</keyword>
<dbReference type="PaxDb" id="3708-A0A078I1F4"/>
<evidence type="ECO:0000256" key="3">
    <source>
        <dbReference type="RuleBase" id="RU365026"/>
    </source>
</evidence>
<name>A0A078I1F4_BRANA</name>
<dbReference type="InterPro" id="IPR016159">
    <property type="entry name" value="Cullin_repeat-like_dom_sf"/>
</dbReference>
<accession>A0A078I1F4</accession>
<organism evidence="5 6">
    <name type="scientific">Brassica napus</name>
    <name type="common">Rape</name>
    <dbReference type="NCBI Taxonomy" id="3708"/>
    <lineage>
        <taxon>Eukaryota</taxon>
        <taxon>Viridiplantae</taxon>
        <taxon>Streptophyta</taxon>
        <taxon>Embryophyta</taxon>
        <taxon>Tracheophyta</taxon>
        <taxon>Spermatophyta</taxon>
        <taxon>Magnoliopsida</taxon>
        <taxon>eudicotyledons</taxon>
        <taxon>Gunneridae</taxon>
        <taxon>Pentapetalae</taxon>
        <taxon>rosids</taxon>
        <taxon>malvids</taxon>
        <taxon>Brassicales</taxon>
        <taxon>Brassicaceae</taxon>
        <taxon>Brassiceae</taxon>
        <taxon>Brassica</taxon>
    </lineage>
</organism>
<dbReference type="GO" id="GO:0000145">
    <property type="term" value="C:exocyst"/>
    <property type="evidence" value="ECO:0007669"/>
    <property type="project" value="InterPro"/>
</dbReference>
<dbReference type="PANTHER" id="PTHR12542:SF95">
    <property type="entry name" value="EXOCYST SUBUNIT EXO70 FAMILY PROTEIN"/>
    <property type="match status" value="1"/>
</dbReference>
<evidence type="ECO:0000259" key="4">
    <source>
        <dbReference type="Pfam" id="PF03081"/>
    </source>
</evidence>
<evidence type="ECO:0000256" key="2">
    <source>
        <dbReference type="ARBA" id="ARBA00022448"/>
    </source>
</evidence>
<dbReference type="Gene3D" id="1.20.1280.170">
    <property type="entry name" value="Exocyst complex component Exo70"/>
    <property type="match status" value="1"/>
</dbReference>
<dbReference type="GO" id="GO:0005546">
    <property type="term" value="F:phosphatidylinositol-4,5-bisphosphate binding"/>
    <property type="evidence" value="ECO:0007669"/>
    <property type="project" value="InterPro"/>
</dbReference>
<dbReference type="PANTHER" id="PTHR12542">
    <property type="entry name" value="EXOCYST COMPLEX PROTEIN EXO70"/>
    <property type="match status" value="1"/>
</dbReference>
<reference evidence="5 6" key="1">
    <citation type="journal article" date="2014" name="Science">
        <title>Plant genetics. Early allopolyploid evolution in the post-Neolithic Brassica napus oilseed genome.</title>
        <authorList>
            <person name="Chalhoub B."/>
            <person name="Denoeud F."/>
            <person name="Liu S."/>
            <person name="Parkin I.A."/>
            <person name="Tang H."/>
            <person name="Wang X."/>
            <person name="Chiquet J."/>
            <person name="Belcram H."/>
            <person name="Tong C."/>
            <person name="Samans B."/>
            <person name="Correa M."/>
            <person name="Da Silva C."/>
            <person name="Just J."/>
            <person name="Falentin C."/>
            <person name="Koh C.S."/>
            <person name="Le Clainche I."/>
            <person name="Bernard M."/>
            <person name="Bento P."/>
            <person name="Noel B."/>
            <person name="Labadie K."/>
            <person name="Alberti A."/>
            <person name="Charles M."/>
            <person name="Arnaud D."/>
            <person name="Guo H."/>
            <person name="Daviaud C."/>
            <person name="Alamery S."/>
            <person name="Jabbari K."/>
            <person name="Zhao M."/>
            <person name="Edger P.P."/>
            <person name="Chelaifa H."/>
            <person name="Tack D."/>
            <person name="Lassalle G."/>
            <person name="Mestiri I."/>
            <person name="Schnel N."/>
            <person name="Le Paslier M.C."/>
            <person name="Fan G."/>
            <person name="Renault V."/>
            <person name="Bayer P.E."/>
            <person name="Golicz A.A."/>
            <person name="Manoli S."/>
            <person name="Lee T.H."/>
            <person name="Thi V.H."/>
            <person name="Chalabi S."/>
            <person name="Hu Q."/>
            <person name="Fan C."/>
            <person name="Tollenaere R."/>
            <person name="Lu Y."/>
            <person name="Battail C."/>
            <person name="Shen J."/>
            <person name="Sidebottom C.H."/>
            <person name="Wang X."/>
            <person name="Canaguier A."/>
            <person name="Chauveau A."/>
            <person name="Berard A."/>
            <person name="Deniot G."/>
            <person name="Guan M."/>
            <person name="Liu Z."/>
            <person name="Sun F."/>
            <person name="Lim Y.P."/>
            <person name="Lyons E."/>
            <person name="Town C.D."/>
            <person name="Bancroft I."/>
            <person name="Wang X."/>
            <person name="Meng J."/>
            <person name="Ma J."/>
            <person name="Pires J.C."/>
            <person name="King G.J."/>
            <person name="Brunel D."/>
            <person name="Delourme R."/>
            <person name="Renard M."/>
            <person name="Aury J.M."/>
            <person name="Adams K.L."/>
            <person name="Batley J."/>
            <person name="Snowdon R.J."/>
            <person name="Tost J."/>
            <person name="Edwards D."/>
            <person name="Zhou Y."/>
            <person name="Hua W."/>
            <person name="Sharpe A.G."/>
            <person name="Paterson A.H."/>
            <person name="Guan C."/>
            <person name="Wincker P."/>
        </authorList>
    </citation>
    <scope>NUCLEOTIDE SEQUENCE [LARGE SCALE GENOMIC DNA]</scope>
    <source>
        <strain evidence="6">cv. Darmor-bzh</strain>
    </source>
</reference>
<comment type="similarity">
    <text evidence="1 3">Belongs to the EXO70 family.</text>
</comment>
<dbReference type="Proteomes" id="UP000028999">
    <property type="component" value="Unassembled WGS sequence"/>
</dbReference>